<dbReference type="InterPro" id="IPR052718">
    <property type="entry name" value="NmrA-type_oxidoreductase"/>
</dbReference>
<evidence type="ECO:0000259" key="1">
    <source>
        <dbReference type="Pfam" id="PF13460"/>
    </source>
</evidence>
<dbReference type="RefSeq" id="WP_050436044.1">
    <property type="nucleotide sequence ID" value="NZ_CP012159.1"/>
</dbReference>
<dbReference type="Proteomes" id="UP000067626">
    <property type="component" value="Chromosome"/>
</dbReference>
<dbReference type="Gene3D" id="3.40.50.720">
    <property type="entry name" value="NAD(P)-binding Rossmann-like Domain"/>
    <property type="match status" value="1"/>
</dbReference>
<dbReference type="EMBL" id="CP012159">
    <property type="protein sequence ID" value="AKT40224.1"/>
    <property type="molecule type" value="Genomic_DNA"/>
</dbReference>
<proteinExistence type="predicted"/>
<feature type="domain" description="NAD(P)-binding" evidence="1">
    <location>
        <begin position="9"/>
        <end position="190"/>
    </location>
</feature>
<dbReference type="STRING" id="52.CMC5_043770"/>
<evidence type="ECO:0000313" key="3">
    <source>
        <dbReference type="Proteomes" id="UP000067626"/>
    </source>
</evidence>
<dbReference type="OrthoDB" id="267890at2"/>
<sequence length="297" mass="30816">MSQPLLVTGAGGQLGRRVLELLLAKGAGPLIATTRDPAKLADLSARGVEVRHADFDDPASLQEAFAGAGRLLLISTDALDRPGRRIEQHRRALDAAVKAGVKHIVYTSLTNPGPGSPVTFAPDHQGTEDAIAQSGLGYTVLRNNLYADLLPSALARAAATGQLLAATGEGATGYVTREDCARAAAAALASDFAGQRTLDVTGPTTITHRELARLAADLTGKPVDYVIIPLSALENGLQQAGLPPTLAAAYASFDEAIARGSLNVTTRAVEDLTGQPAEDVRTYLSRHRAALLPPAAP</sequence>
<keyword evidence="3" id="KW-1185">Reference proteome</keyword>
<organism evidence="2 3">
    <name type="scientific">Chondromyces crocatus</name>
    <dbReference type="NCBI Taxonomy" id="52"/>
    <lineage>
        <taxon>Bacteria</taxon>
        <taxon>Pseudomonadati</taxon>
        <taxon>Myxococcota</taxon>
        <taxon>Polyangia</taxon>
        <taxon>Polyangiales</taxon>
        <taxon>Polyangiaceae</taxon>
        <taxon>Chondromyces</taxon>
    </lineage>
</organism>
<accession>A0A0K1EH98</accession>
<dbReference type="KEGG" id="ccro:CMC5_043770"/>
<name>A0A0K1EH98_CHOCO</name>
<dbReference type="PANTHER" id="PTHR47129">
    <property type="entry name" value="QUINONE OXIDOREDUCTASE 2"/>
    <property type="match status" value="1"/>
</dbReference>
<evidence type="ECO:0000313" key="2">
    <source>
        <dbReference type="EMBL" id="AKT40224.1"/>
    </source>
</evidence>
<dbReference type="AlphaFoldDB" id="A0A0K1EH98"/>
<dbReference type="PANTHER" id="PTHR47129:SF1">
    <property type="entry name" value="NMRA-LIKE DOMAIN-CONTAINING PROTEIN"/>
    <property type="match status" value="1"/>
</dbReference>
<dbReference type="Gene3D" id="3.90.25.10">
    <property type="entry name" value="UDP-galactose 4-epimerase, domain 1"/>
    <property type="match status" value="1"/>
</dbReference>
<dbReference type="InterPro" id="IPR016040">
    <property type="entry name" value="NAD(P)-bd_dom"/>
</dbReference>
<dbReference type="InterPro" id="IPR036291">
    <property type="entry name" value="NAD(P)-bd_dom_sf"/>
</dbReference>
<gene>
    <name evidence="2" type="primary">nmrA</name>
    <name evidence="2" type="ORF">CMC5_043770</name>
</gene>
<dbReference type="SUPFAM" id="SSF51735">
    <property type="entry name" value="NAD(P)-binding Rossmann-fold domains"/>
    <property type="match status" value="1"/>
</dbReference>
<protein>
    <submittedName>
        <fullName evidence="2">NmrA family transcriptional regulator</fullName>
    </submittedName>
</protein>
<dbReference type="Pfam" id="PF13460">
    <property type="entry name" value="NAD_binding_10"/>
    <property type="match status" value="1"/>
</dbReference>
<reference evidence="2 3" key="1">
    <citation type="submission" date="2015-07" db="EMBL/GenBank/DDBJ databases">
        <title>Genome analysis of myxobacterium Chondromyces crocatus Cm c5 reveals a high potential for natural compound synthesis and the genetic basis for the loss of fruiting body formation.</title>
        <authorList>
            <person name="Zaburannyi N."/>
            <person name="Bunk B."/>
            <person name="Maier J."/>
            <person name="Overmann J."/>
            <person name="Mueller R."/>
        </authorList>
    </citation>
    <scope>NUCLEOTIDE SEQUENCE [LARGE SCALE GENOMIC DNA]</scope>
    <source>
        <strain evidence="2 3">Cm c5</strain>
    </source>
</reference>
<dbReference type="CDD" id="cd05269">
    <property type="entry name" value="TMR_SDR_a"/>
    <property type="match status" value="1"/>
</dbReference>